<gene>
    <name evidence="1" type="ORF">CCAM_LOCUS28644</name>
</gene>
<reference evidence="1 2" key="1">
    <citation type="submission" date="2018-04" db="EMBL/GenBank/DDBJ databases">
        <authorList>
            <person name="Vogel A."/>
        </authorList>
    </citation>
    <scope>NUCLEOTIDE SEQUENCE [LARGE SCALE GENOMIC DNA]</scope>
</reference>
<evidence type="ECO:0000313" key="1">
    <source>
        <dbReference type="EMBL" id="VFQ86868.1"/>
    </source>
</evidence>
<proteinExistence type="predicted"/>
<protein>
    <recommendedName>
        <fullName evidence="3">K Homology domain-containing protein</fullName>
    </recommendedName>
</protein>
<dbReference type="AlphaFoldDB" id="A0A484MFI9"/>
<accession>A0A484MFI9</accession>
<organism evidence="1 2">
    <name type="scientific">Cuscuta campestris</name>
    <dbReference type="NCBI Taxonomy" id="132261"/>
    <lineage>
        <taxon>Eukaryota</taxon>
        <taxon>Viridiplantae</taxon>
        <taxon>Streptophyta</taxon>
        <taxon>Embryophyta</taxon>
        <taxon>Tracheophyta</taxon>
        <taxon>Spermatophyta</taxon>
        <taxon>Magnoliopsida</taxon>
        <taxon>eudicotyledons</taxon>
        <taxon>Gunneridae</taxon>
        <taxon>Pentapetalae</taxon>
        <taxon>asterids</taxon>
        <taxon>lamiids</taxon>
        <taxon>Solanales</taxon>
        <taxon>Convolvulaceae</taxon>
        <taxon>Cuscuteae</taxon>
        <taxon>Cuscuta</taxon>
        <taxon>Cuscuta subgen. Grammica</taxon>
        <taxon>Cuscuta sect. Cleistogrammica</taxon>
    </lineage>
</organism>
<evidence type="ECO:0000313" key="2">
    <source>
        <dbReference type="Proteomes" id="UP000595140"/>
    </source>
</evidence>
<evidence type="ECO:0008006" key="3">
    <source>
        <dbReference type="Google" id="ProtNLM"/>
    </source>
</evidence>
<dbReference type="Proteomes" id="UP000595140">
    <property type="component" value="Unassembled WGS sequence"/>
</dbReference>
<sequence>MDCDVGKEVGVCEKRSGSPIIADPASKKPRSELVEESIVETGYLIAEIDKESIVKDDDELVEIDEFHCPMPNEEEEKHLLRRIDERLLFELGLKWIVYRLMVGKDEMEKFIPSVESLKNDYNEGQNSLIDLFEGPPKFVMVAVEANTLEAKAKSGFGISEIVDRFYGISDISQTSYQANVTARLLFFEEEVLYLLNRKKIQRLAVAQNCTINIYTSGYPSCDRYREDLIVDVVGERHDVCSTLVGMFLCVKEQFRYDKRGVHSMEMRMRNLPVSGLLHEVYVYGRNTPKMVASYEGGKEMLCREYLYYSMPFVSVCFPMDYADVLTREEGKFINSIRGPPDARLEVRLAECVSGTMKLIISGKSLSAAKDAMETFVKKVRELGDPRALELADVLGGWWFEGHGSAYFSGMCLTDDERDEDDYCMW</sequence>
<name>A0A484MFI9_9ASTE</name>
<dbReference type="EMBL" id="OOIL02003256">
    <property type="protein sequence ID" value="VFQ86868.1"/>
    <property type="molecule type" value="Genomic_DNA"/>
</dbReference>
<keyword evidence="2" id="KW-1185">Reference proteome</keyword>